<protein>
    <submittedName>
        <fullName evidence="1">Uncharacterized protein</fullName>
    </submittedName>
</protein>
<dbReference type="Proteomes" id="UP000474175">
    <property type="component" value="Unassembled WGS sequence"/>
</dbReference>
<proteinExistence type="predicted"/>
<dbReference type="AlphaFoldDB" id="A0A6L9L8P8"/>
<evidence type="ECO:0000313" key="2">
    <source>
        <dbReference type="Proteomes" id="UP000474175"/>
    </source>
</evidence>
<accession>A0A6L9L8P8</accession>
<reference evidence="1 2" key="1">
    <citation type="submission" date="2020-02" db="EMBL/GenBank/DDBJ databases">
        <title>Draft genome sequence of two Spirosoma agri KCTC 52727 and Spirosoma terrae KCTC 52035.</title>
        <authorList>
            <person name="Rojas J."/>
            <person name="Ambika Manirajan B."/>
            <person name="Suarez C."/>
            <person name="Ratering S."/>
            <person name="Schnell S."/>
        </authorList>
    </citation>
    <scope>NUCLEOTIDE SEQUENCE [LARGE SCALE GENOMIC DNA]</scope>
    <source>
        <strain evidence="1 2">KCTC 52035</strain>
    </source>
</reference>
<comment type="caution">
    <text evidence="1">The sequence shown here is derived from an EMBL/GenBank/DDBJ whole genome shotgun (WGS) entry which is preliminary data.</text>
</comment>
<evidence type="ECO:0000313" key="1">
    <source>
        <dbReference type="EMBL" id="NDU95742.1"/>
    </source>
</evidence>
<keyword evidence="2" id="KW-1185">Reference proteome</keyword>
<organism evidence="1 2">
    <name type="scientific">Spirosoma terrae</name>
    <dbReference type="NCBI Taxonomy" id="1968276"/>
    <lineage>
        <taxon>Bacteria</taxon>
        <taxon>Pseudomonadati</taxon>
        <taxon>Bacteroidota</taxon>
        <taxon>Cytophagia</taxon>
        <taxon>Cytophagales</taxon>
        <taxon>Cytophagaceae</taxon>
        <taxon>Spirosoma</taxon>
    </lineage>
</organism>
<dbReference type="RefSeq" id="WP_163948348.1">
    <property type="nucleotide sequence ID" value="NZ_JAAFZH010000004.1"/>
</dbReference>
<name>A0A6L9L8P8_9BACT</name>
<dbReference type="EMBL" id="JAAFZH010000004">
    <property type="protein sequence ID" value="NDU95742.1"/>
    <property type="molecule type" value="Genomic_DNA"/>
</dbReference>
<sequence>MCNCKSNPLPTLYQPSALVNANPQAPFAQDCLGSAAGRLRSLHILHCLKLSEENQPGTLAALNTSLSHINQYLGFVKSGVDCVYENTVGASRLRQVEDFLLLPLVQAHPCYTAEPALQ</sequence>
<gene>
    <name evidence="1" type="ORF">GK108_12735</name>
</gene>